<accession>A0A833THL6</accession>
<keyword evidence="1" id="KW-0472">Membrane</keyword>
<organism evidence="2 3">
    <name type="scientific">Phytophthora infestans</name>
    <name type="common">Potato late blight agent</name>
    <name type="synonym">Botrytis infestans</name>
    <dbReference type="NCBI Taxonomy" id="4787"/>
    <lineage>
        <taxon>Eukaryota</taxon>
        <taxon>Sar</taxon>
        <taxon>Stramenopiles</taxon>
        <taxon>Oomycota</taxon>
        <taxon>Peronosporomycetes</taxon>
        <taxon>Peronosporales</taxon>
        <taxon>Peronosporaceae</taxon>
        <taxon>Phytophthora</taxon>
    </lineage>
</organism>
<gene>
    <name evidence="2" type="ORF">GN244_ATG00129</name>
</gene>
<evidence type="ECO:0000313" key="3">
    <source>
        <dbReference type="Proteomes" id="UP000602510"/>
    </source>
</evidence>
<dbReference type="EMBL" id="WSZM01000002">
    <property type="protein sequence ID" value="KAF4047424.1"/>
    <property type="molecule type" value="Genomic_DNA"/>
</dbReference>
<name>A0A833THL6_PHYIN</name>
<sequence>MEIEVEMHVKVLAVAVNQAVGNFVKMVPVLVILVLVIPVVVFPVVVMSVVMMLSVKGLMIPMKYRLLNNRSNSQLCRLNDFRARQEIVLL</sequence>
<keyword evidence="3" id="KW-1185">Reference proteome</keyword>
<evidence type="ECO:0000256" key="1">
    <source>
        <dbReference type="SAM" id="Phobius"/>
    </source>
</evidence>
<dbReference type="AlphaFoldDB" id="A0A833THL6"/>
<comment type="caution">
    <text evidence="2">The sequence shown here is derived from an EMBL/GenBank/DDBJ whole genome shotgun (WGS) entry which is preliminary data.</text>
</comment>
<dbReference type="Proteomes" id="UP000602510">
    <property type="component" value="Unassembled WGS sequence"/>
</dbReference>
<evidence type="ECO:0008006" key="4">
    <source>
        <dbReference type="Google" id="ProtNLM"/>
    </source>
</evidence>
<protein>
    <recommendedName>
        <fullName evidence="4">Transmembrane protein</fullName>
    </recommendedName>
</protein>
<evidence type="ECO:0000313" key="2">
    <source>
        <dbReference type="EMBL" id="KAF4047424.1"/>
    </source>
</evidence>
<feature type="transmembrane region" description="Helical" evidence="1">
    <location>
        <begin position="29"/>
        <end position="55"/>
    </location>
</feature>
<proteinExistence type="predicted"/>
<keyword evidence="1" id="KW-0812">Transmembrane</keyword>
<reference evidence="2" key="1">
    <citation type="submission" date="2020-04" db="EMBL/GenBank/DDBJ databases">
        <title>Hybrid Assembly of Korean Phytophthora infestans isolates.</title>
        <authorList>
            <person name="Prokchorchik M."/>
            <person name="Lee Y."/>
            <person name="Seo J."/>
            <person name="Cho J.-H."/>
            <person name="Park Y.-E."/>
            <person name="Jang D.-C."/>
            <person name="Im J.-S."/>
            <person name="Choi J.-G."/>
            <person name="Park H.-J."/>
            <person name="Lee G.-B."/>
            <person name="Lee Y.-G."/>
            <person name="Hong S.-Y."/>
            <person name="Cho K."/>
            <person name="Sohn K.H."/>
        </authorList>
    </citation>
    <scope>NUCLEOTIDE SEQUENCE</scope>
    <source>
        <strain evidence="2">KR_1_A1</strain>
    </source>
</reference>
<keyword evidence="1" id="KW-1133">Transmembrane helix</keyword>